<dbReference type="Gene3D" id="3.60.120.10">
    <property type="entry name" value="Anthranilate synthase"/>
    <property type="match status" value="1"/>
</dbReference>
<dbReference type="NCBIfam" id="TIGR00564">
    <property type="entry name" value="trpE_most"/>
    <property type="match status" value="1"/>
</dbReference>
<evidence type="ECO:0000256" key="10">
    <source>
        <dbReference type="ARBA" id="ARBA00022842"/>
    </source>
</evidence>
<keyword evidence="9 15" id="KW-0822">Tryptophan biosynthesis</keyword>
<dbReference type="InterPro" id="IPR019999">
    <property type="entry name" value="Anth_synth_I-like"/>
</dbReference>
<accession>A0ABP9AQV3</accession>
<dbReference type="PRINTS" id="PR00095">
    <property type="entry name" value="ANTSNTHASEI"/>
</dbReference>
<evidence type="ECO:0000256" key="4">
    <source>
        <dbReference type="ARBA" id="ARBA00011575"/>
    </source>
</evidence>
<evidence type="ECO:0000256" key="14">
    <source>
        <dbReference type="ARBA" id="ARBA00047683"/>
    </source>
</evidence>
<evidence type="ECO:0000256" key="16">
    <source>
        <dbReference type="SAM" id="MobiDB-lite"/>
    </source>
</evidence>
<dbReference type="EMBL" id="BAABHO010000011">
    <property type="protein sequence ID" value="GAA4784757.1"/>
    <property type="molecule type" value="Genomic_DNA"/>
</dbReference>
<keyword evidence="20" id="KW-1185">Reference proteome</keyword>
<evidence type="ECO:0000256" key="8">
    <source>
        <dbReference type="ARBA" id="ARBA00022723"/>
    </source>
</evidence>
<dbReference type="Proteomes" id="UP001500928">
    <property type="component" value="Unassembled WGS sequence"/>
</dbReference>
<evidence type="ECO:0000256" key="9">
    <source>
        <dbReference type="ARBA" id="ARBA00022822"/>
    </source>
</evidence>
<dbReference type="Pfam" id="PF00425">
    <property type="entry name" value="Chorismate_bind"/>
    <property type="match status" value="1"/>
</dbReference>
<evidence type="ECO:0000313" key="20">
    <source>
        <dbReference type="Proteomes" id="UP001500928"/>
    </source>
</evidence>
<dbReference type="InterPro" id="IPR005801">
    <property type="entry name" value="ADC_synthase"/>
</dbReference>
<keyword evidence="8 15" id="KW-0479">Metal-binding</keyword>
<evidence type="ECO:0000256" key="5">
    <source>
        <dbReference type="ARBA" id="ARBA00012266"/>
    </source>
</evidence>
<evidence type="ECO:0000256" key="15">
    <source>
        <dbReference type="RuleBase" id="RU364045"/>
    </source>
</evidence>
<dbReference type="Pfam" id="PF04715">
    <property type="entry name" value="Anth_synt_I_N"/>
    <property type="match status" value="1"/>
</dbReference>
<comment type="catalytic activity">
    <reaction evidence="14 15">
        <text>chorismate + L-glutamine = anthranilate + pyruvate + L-glutamate + H(+)</text>
        <dbReference type="Rhea" id="RHEA:21732"/>
        <dbReference type="ChEBI" id="CHEBI:15361"/>
        <dbReference type="ChEBI" id="CHEBI:15378"/>
        <dbReference type="ChEBI" id="CHEBI:16567"/>
        <dbReference type="ChEBI" id="CHEBI:29748"/>
        <dbReference type="ChEBI" id="CHEBI:29985"/>
        <dbReference type="ChEBI" id="CHEBI:58359"/>
        <dbReference type="EC" id="4.1.3.27"/>
    </reaction>
</comment>
<evidence type="ECO:0000256" key="3">
    <source>
        <dbReference type="ARBA" id="ARBA00009562"/>
    </source>
</evidence>
<keyword evidence="11 15" id="KW-0057">Aromatic amino acid biosynthesis</keyword>
<keyword evidence="12 15" id="KW-0456">Lyase</keyword>
<keyword evidence="10 15" id="KW-0460">Magnesium</keyword>
<keyword evidence="7 15" id="KW-0028">Amino-acid biosynthesis</keyword>
<evidence type="ECO:0000256" key="2">
    <source>
        <dbReference type="ARBA" id="ARBA00004873"/>
    </source>
</evidence>
<proteinExistence type="inferred from homology"/>
<evidence type="ECO:0000256" key="12">
    <source>
        <dbReference type="ARBA" id="ARBA00023239"/>
    </source>
</evidence>
<evidence type="ECO:0000259" key="18">
    <source>
        <dbReference type="Pfam" id="PF04715"/>
    </source>
</evidence>
<dbReference type="InterPro" id="IPR015890">
    <property type="entry name" value="Chorismate_C"/>
</dbReference>
<evidence type="ECO:0000256" key="6">
    <source>
        <dbReference type="ARBA" id="ARBA00020653"/>
    </source>
</evidence>
<comment type="subunit">
    <text evidence="4 15">Heterotetramer consisting of two non-identical subunits: a beta subunit (TrpG) and a large alpha subunit (TrpE).</text>
</comment>
<evidence type="ECO:0000259" key="17">
    <source>
        <dbReference type="Pfam" id="PF00425"/>
    </source>
</evidence>
<comment type="cofactor">
    <cofactor evidence="1 15">
        <name>Mg(2+)</name>
        <dbReference type="ChEBI" id="CHEBI:18420"/>
    </cofactor>
</comment>
<dbReference type="EC" id="4.1.3.27" evidence="5 15"/>
<evidence type="ECO:0000256" key="7">
    <source>
        <dbReference type="ARBA" id="ARBA00022605"/>
    </source>
</evidence>
<sequence>MSGSDHATAPLGAVVPDRAGFHALAPHHRVIPVTRRLLADGETPVGLYRKLAGRRPGTFLLESAAHGESWSRWSFVGARSAATLTEVDGRAHWTGQVPVGLPGGPDDEQGWDDPLAVLRETLQRLRTDPLPGLPPLTGGLVGYVGYDAVRRLERVPEHATDDLHIPETVMLLATDVAALDHHEGTVTLIANAVNWDDSPERADAAYDDALARLDRMAAELAAPAPSTVATAGVPAGPAAAGTVRRRRSPEEHHAAIEVAKERIRAGDAFQVVLSQRFEADTTADAMEIYRMLRMTNPSPYMYLLRLADAAGRPFEIVGSSPEALVTVRDGVATTHPIAGTRWRGADAEEDTLLAKDLLADEKERAEHLMLVDLGRNDLGRVCVPGTVSVRRFFEIERYSHVMHLVSTVTGRLAEGRTAFDAVTACFPAGTLSGAPKPMALRIIEELEPTRRGLYGGIVGYLDFAGDADTAIAIRTGLLRDGVAHVQSGGGIVADSDPVAEDTECVNKARAVLAAVAAAGTLGAPAPTAGEGTAHGLPRADPLPAVP</sequence>
<comment type="caution">
    <text evidence="19">The sequence shown here is derived from an EMBL/GenBank/DDBJ whole genome shotgun (WGS) entry which is preliminary data.</text>
</comment>
<name>A0ABP9AQV3_9PSEU</name>
<dbReference type="SUPFAM" id="SSF56322">
    <property type="entry name" value="ADC synthase"/>
    <property type="match status" value="1"/>
</dbReference>
<dbReference type="InterPro" id="IPR005256">
    <property type="entry name" value="Anth_synth_I_PabB"/>
</dbReference>
<evidence type="ECO:0000256" key="13">
    <source>
        <dbReference type="ARBA" id="ARBA00025634"/>
    </source>
</evidence>
<reference evidence="20" key="1">
    <citation type="journal article" date="2019" name="Int. J. Syst. Evol. Microbiol.">
        <title>The Global Catalogue of Microorganisms (GCM) 10K type strain sequencing project: providing services to taxonomists for standard genome sequencing and annotation.</title>
        <authorList>
            <consortium name="The Broad Institute Genomics Platform"/>
            <consortium name="The Broad Institute Genome Sequencing Center for Infectious Disease"/>
            <person name="Wu L."/>
            <person name="Ma J."/>
        </authorList>
    </citation>
    <scope>NUCLEOTIDE SEQUENCE [LARGE SCALE GENOMIC DNA]</scope>
    <source>
        <strain evidence="20">JCM 17979</strain>
    </source>
</reference>
<feature type="domain" description="Chorismate-utilising enzyme C-terminal" evidence="17">
    <location>
        <begin position="249"/>
        <end position="507"/>
    </location>
</feature>
<evidence type="ECO:0000256" key="1">
    <source>
        <dbReference type="ARBA" id="ARBA00001946"/>
    </source>
</evidence>
<comment type="similarity">
    <text evidence="3 15">Belongs to the anthranilate synthase component I family.</text>
</comment>
<dbReference type="PANTHER" id="PTHR11236:SF46">
    <property type="entry name" value="ANTHRANILATE SYNTHASE COMPONENT 1"/>
    <property type="match status" value="1"/>
</dbReference>
<feature type="domain" description="Anthranilate synthase component I N-terminal" evidence="18">
    <location>
        <begin position="41"/>
        <end position="188"/>
    </location>
</feature>
<gene>
    <name evidence="15" type="primary">trpE</name>
    <name evidence="19" type="ORF">GCM10023200_18110</name>
</gene>
<evidence type="ECO:0000313" key="19">
    <source>
        <dbReference type="EMBL" id="GAA4784757.1"/>
    </source>
</evidence>
<dbReference type="InterPro" id="IPR006805">
    <property type="entry name" value="Anth_synth_I_N"/>
</dbReference>
<comment type="pathway">
    <text evidence="2 15">Amino-acid biosynthesis; L-tryptophan biosynthesis; L-tryptophan from chorismate: step 1/5.</text>
</comment>
<comment type="function">
    <text evidence="13 15">Part of a heterotetrameric complex that catalyzes the two-step biosynthesis of anthranilate, an intermediate in the biosynthesis of L-tryptophan. In the first step, the glutamine-binding beta subunit (TrpG) of anthranilate synthase (AS) provides the glutamine amidotransferase activity which generates ammonia as a substrate that, along with chorismate, is used in the second step, catalyzed by the large alpha subunit of AS (TrpE) to produce anthranilate. In the absence of TrpG, TrpE can synthesize anthranilate directly from chorismate and high concentrations of ammonia.</text>
</comment>
<protein>
    <recommendedName>
        <fullName evidence="6 15">Anthranilate synthase component 1</fullName>
        <ecNumber evidence="5 15">4.1.3.27</ecNumber>
    </recommendedName>
</protein>
<dbReference type="RefSeq" id="WP_345413244.1">
    <property type="nucleotide sequence ID" value="NZ_BAABHO010000011.1"/>
</dbReference>
<dbReference type="NCBIfam" id="NF010086">
    <property type="entry name" value="PRK13571.1"/>
    <property type="match status" value="1"/>
</dbReference>
<feature type="region of interest" description="Disordered" evidence="16">
    <location>
        <begin position="523"/>
        <end position="546"/>
    </location>
</feature>
<organism evidence="19 20">
    <name type="scientific">Actinomycetospora chlora</name>
    <dbReference type="NCBI Taxonomy" id="663608"/>
    <lineage>
        <taxon>Bacteria</taxon>
        <taxon>Bacillati</taxon>
        <taxon>Actinomycetota</taxon>
        <taxon>Actinomycetes</taxon>
        <taxon>Pseudonocardiales</taxon>
        <taxon>Pseudonocardiaceae</taxon>
        <taxon>Actinomycetospora</taxon>
    </lineage>
</organism>
<evidence type="ECO:0000256" key="11">
    <source>
        <dbReference type="ARBA" id="ARBA00023141"/>
    </source>
</evidence>
<dbReference type="PANTHER" id="PTHR11236">
    <property type="entry name" value="AMINOBENZOATE/ANTHRANILATE SYNTHASE"/>
    <property type="match status" value="1"/>
</dbReference>